<reference evidence="1" key="2">
    <citation type="submission" date="2022-01" db="EMBL/GenBank/DDBJ databases">
        <authorList>
            <person name="Yamashiro T."/>
            <person name="Shiraishi A."/>
            <person name="Satake H."/>
            <person name="Nakayama K."/>
        </authorList>
    </citation>
    <scope>NUCLEOTIDE SEQUENCE</scope>
</reference>
<dbReference type="EMBL" id="BQNB010019042">
    <property type="protein sequence ID" value="GJT80992.1"/>
    <property type="molecule type" value="Genomic_DNA"/>
</dbReference>
<dbReference type="Proteomes" id="UP001151760">
    <property type="component" value="Unassembled WGS sequence"/>
</dbReference>
<evidence type="ECO:0000313" key="1">
    <source>
        <dbReference type="EMBL" id="GJT80992.1"/>
    </source>
</evidence>
<evidence type="ECO:0000313" key="2">
    <source>
        <dbReference type="Proteomes" id="UP001151760"/>
    </source>
</evidence>
<keyword evidence="2" id="KW-1185">Reference proteome</keyword>
<organism evidence="1 2">
    <name type="scientific">Tanacetum coccineum</name>
    <dbReference type="NCBI Taxonomy" id="301880"/>
    <lineage>
        <taxon>Eukaryota</taxon>
        <taxon>Viridiplantae</taxon>
        <taxon>Streptophyta</taxon>
        <taxon>Embryophyta</taxon>
        <taxon>Tracheophyta</taxon>
        <taxon>Spermatophyta</taxon>
        <taxon>Magnoliopsida</taxon>
        <taxon>eudicotyledons</taxon>
        <taxon>Gunneridae</taxon>
        <taxon>Pentapetalae</taxon>
        <taxon>asterids</taxon>
        <taxon>campanulids</taxon>
        <taxon>Asterales</taxon>
        <taxon>Asteraceae</taxon>
        <taxon>Asteroideae</taxon>
        <taxon>Anthemideae</taxon>
        <taxon>Anthemidinae</taxon>
        <taxon>Tanacetum</taxon>
    </lineage>
</organism>
<gene>
    <name evidence="1" type="ORF">Tco_1055334</name>
</gene>
<proteinExistence type="predicted"/>
<sequence>MGSHTLQQLNKLSFDMIKELFEIIMKRVNTFTLMESDDTVSKVVAGDSKRDAELELNQEILEEVMNVEALQTKYPIIDWEVYTEDVFRAVGLKELPFSMTSHRA</sequence>
<accession>A0ABQ5H1D9</accession>
<reference evidence="1" key="1">
    <citation type="journal article" date="2022" name="Int. J. Mol. Sci.">
        <title>Draft Genome of Tanacetum Coccineum: Genomic Comparison of Closely Related Tanacetum-Family Plants.</title>
        <authorList>
            <person name="Yamashiro T."/>
            <person name="Shiraishi A."/>
            <person name="Nakayama K."/>
            <person name="Satake H."/>
        </authorList>
    </citation>
    <scope>NUCLEOTIDE SEQUENCE</scope>
</reference>
<protein>
    <submittedName>
        <fullName evidence="1">Uncharacterized protein</fullName>
    </submittedName>
</protein>
<comment type="caution">
    <text evidence="1">The sequence shown here is derived from an EMBL/GenBank/DDBJ whole genome shotgun (WGS) entry which is preliminary data.</text>
</comment>
<name>A0ABQ5H1D9_9ASTR</name>